<comment type="caution">
    <text evidence="1">The sequence shown here is derived from an EMBL/GenBank/DDBJ whole genome shotgun (WGS) entry which is preliminary data.</text>
</comment>
<reference evidence="1" key="1">
    <citation type="submission" date="2023-03" db="EMBL/GenBank/DDBJ databases">
        <authorList>
            <person name="Shen W."/>
            <person name="Cai J."/>
        </authorList>
    </citation>
    <scope>NUCLEOTIDE SEQUENCE</scope>
    <source>
        <strain evidence="1">B646-2</strain>
    </source>
</reference>
<gene>
    <name evidence="1" type="ORF">P7D78_01390</name>
</gene>
<name>A0AAW8SVK2_9ENTE</name>
<dbReference type="EMBL" id="JARPXM010000001">
    <property type="protein sequence ID" value="MDT2536764.1"/>
    <property type="molecule type" value="Genomic_DNA"/>
</dbReference>
<evidence type="ECO:0000313" key="1">
    <source>
        <dbReference type="EMBL" id="MDT2536764.1"/>
    </source>
</evidence>
<organism evidence="1 2">
    <name type="scientific">Enterococcus raffinosus</name>
    <dbReference type="NCBI Taxonomy" id="71452"/>
    <lineage>
        <taxon>Bacteria</taxon>
        <taxon>Bacillati</taxon>
        <taxon>Bacillota</taxon>
        <taxon>Bacilli</taxon>
        <taxon>Lactobacillales</taxon>
        <taxon>Enterococcaceae</taxon>
        <taxon>Enterococcus</taxon>
    </lineage>
</organism>
<accession>A0AAW8SVK2</accession>
<dbReference type="InterPro" id="IPR013432">
    <property type="entry name" value="Doc_partner"/>
</dbReference>
<protein>
    <submittedName>
        <fullName evidence="1">Addiction module antitoxin</fullName>
    </submittedName>
</protein>
<dbReference type="Gene3D" id="2.10.260.10">
    <property type="match status" value="1"/>
</dbReference>
<dbReference type="AlphaFoldDB" id="A0AAW8SVK2"/>
<sequence>MVGEKSYKIRRSGNSDVTTIPAEVKERLGVETGGAISYIFLEDGTVKIVKAEEKVDIDSIVDAVMDQYEDAIKDLIEL</sequence>
<dbReference type="NCBIfam" id="TIGR02609">
    <property type="entry name" value="doc_partner"/>
    <property type="match status" value="1"/>
</dbReference>
<dbReference type="SUPFAM" id="SSF89447">
    <property type="entry name" value="AbrB/MazE/MraZ-like"/>
    <property type="match status" value="1"/>
</dbReference>
<dbReference type="Proteomes" id="UP001249240">
    <property type="component" value="Unassembled WGS sequence"/>
</dbReference>
<dbReference type="InterPro" id="IPR037914">
    <property type="entry name" value="SpoVT-AbrB_sf"/>
</dbReference>
<evidence type="ECO:0000313" key="2">
    <source>
        <dbReference type="Proteomes" id="UP001249240"/>
    </source>
</evidence>
<proteinExistence type="predicted"/>